<keyword evidence="3" id="KW-0731">Sigma factor</keyword>
<keyword evidence="9" id="KW-1185">Reference proteome</keyword>
<evidence type="ECO:0000256" key="1">
    <source>
        <dbReference type="ARBA" id="ARBA00010641"/>
    </source>
</evidence>
<protein>
    <recommendedName>
        <fullName evidence="5">RNA polymerase sigma factor SigZ</fullName>
    </recommendedName>
</protein>
<reference evidence="8 9" key="1">
    <citation type="submission" date="2018-11" db="EMBL/GenBank/DDBJ databases">
        <title>Parancylomarina longa gen. nov., sp. nov., isolated from sediments of southern Okinawa.</title>
        <authorList>
            <person name="Fu T."/>
        </authorList>
    </citation>
    <scope>NUCLEOTIDE SEQUENCE [LARGE SCALE GENOMIC DNA]</scope>
    <source>
        <strain evidence="8 9">T3-2 S1-C</strain>
    </source>
</reference>
<dbReference type="NCBIfam" id="TIGR02959">
    <property type="entry name" value="SigZ"/>
    <property type="match status" value="1"/>
</dbReference>
<comment type="similarity">
    <text evidence="1">Belongs to the sigma-70 factor family. ECF subfamily.</text>
</comment>
<evidence type="ECO:0000313" key="8">
    <source>
        <dbReference type="EMBL" id="RUT73298.1"/>
    </source>
</evidence>
<dbReference type="Proteomes" id="UP000282985">
    <property type="component" value="Unassembled WGS sequence"/>
</dbReference>
<dbReference type="GO" id="GO:0006352">
    <property type="term" value="P:DNA-templated transcription initiation"/>
    <property type="evidence" value="ECO:0007669"/>
    <property type="project" value="InterPro"/>
</dbReference>
<dbReference type="SUPFAM" id="SSF88946">
    <property type="entry name" value="Sigma2 domain of RNA polymerase sigma factors"/>
    <property type="match status" value="1"/>
</dbReference>
<accession>A0A434AFZ5</accession>
<sequence length="185" mass="21395">MVEHLWRTYHKQLLSFIQKRVADSATAEDILQEVFIKIHTCIDSLQEGRKVKAWLFQITRNTIIDYYRRSNDVTDLNSPLQDLEDENNPDALTDIQTCILPMIKSLPETYRDALLLSELNGLSQKQLADKLHISYSAAKSRVQRGRNLLKEALRKCCSFEQDSTGKIIDYEKKVSSCDNCRETNL</sequence>
<dbReference type="Pfam" id="PF08281">
    <property type="entry name" value="Sigma70_r4_2"/>
    <property type="match status" value="1"/>
</dbReference>
<dbReference type="Pfam" id="PF04542">
    <property type="entry name" value="Sigma70_r2"/>
    <property type="match status" value="1"/>
</dbReference>
<evidence type="ECO:0000256" key="4">
    <source>
        <dbReference type="ARBA" id="ARBA00023163"/>
    </source>
</evidence>
<dbReference type="GO" id="GO:0016987">
    <property type="term" value="F:sigma factor activity"/>
    <property type="evidence" value="ECO:0007669"/>
    <property type="project" value="UniProtKB-KW"/>
</dbReference>
<keyword evidence="4" id="KW-0804">Transcription</keyword>
<evidence type="ECO:0000256" key="5">
    <source>
        <dbReference type="NCBIfam" id="TIGR02959"/>
    </source>
</evidence>
<dbReference type="InterPro" id="IPR013324">
    <property type="entry name" value="RNA_pol_sigma_r3/r4-like"/>
</dbReference>
<evidence type="ECO:0000259" key="6">
    <source>
        <dbReference type="Pfam" id="PF04542"/>
    </source>
</evidence>
<dbReference type="CDD" id="cd06171">
    <property type="entry name" value="Sigma70_r4"/>
    <property type="match status" value="1"/>
</dbReference>
<dbReference type="InterPro" id="IPR013249">
    <property type="entry name" value="RNA_pol_sigma70_r4_t2"/>
</dbReference>
<evidence type="ECO:0000259" key="7">
    <source>
        <dbReference type="Pfam" id="PF08281"/>
    </source>
</evidence>
<dbReference type="SUPFAM" id="SSF88659">
    <property type="entry name" value="Sigma3 and sigma4 domains of RNA polymerase sigma factors"/>
    <property type="match status" value="1"/>
</dbReference>
<dbReference type="InterPro" id="IPR036388">
    <property type="entry name" value="WH-like_DNA-bd_sf"/>
</dbReference>
<dbReference type="InterPro" id="IPR007627">
    <property type="entry name" value="RNA_pol_sigma70_r2"/>
</dbReference>
<dbReference type="EMBL" id="RJJX01000024">
    <property type="protein sequence ID" value="RUT73298.1"/>
    <property type="molecule type" value="Genomic_DNA"/>
</dbReference>
<dbReference type="NCBIfam" id="NF007215">
    <property type="entry name" value="PRK09637.1"/>
    <property type="match status" value="1"/>
</dbReference>
<dbReference type="RefSeq" id="WP_127344608.1">
    <property type="nucleotide sequence ID" value="NZ_RJJX01000024.1"/>
</dbReference>
<keyword evidence="2" id="KW-0805">Transcription regulation</keyword>
<dbReference type="PANTHER" id="PTHR43133:SF62">
    <property type="entry name" value="RNA POLYMERASE SIGMA FACTOR SIGZ"/>
    <property type="match status" value="1"/>
</dbReference>
<proteinExistence type="inferred from homology"/>
<comment type="caution">
    <text evidence="8">The sequence shown here is derived from an EMBL/GenBank/DDBJ whole genome shotgun (WGS) entry which is preliminary data.</text>
</comment>
<dbReference type="AlphaFoldDB" id="A0A434AFZ5"/>
<feature type="domain" description="RNA polymerase sigma-70 region 2" evidence="6">
    <location>
        <begin position="5"/>
        <end position="70"/>
    </location>
</feature>
<organism evidence="8 9">
    <name type="scientific">Ancylomarina longa</name>
    <dbReference type="NCBI Taxonomy" id="2487017"/>
    <lineage>
        <taxon>Bacteria</taxon>
        <taxon>Pseudomonadati</taxon>
        <taxon>Bacteroidota</taxon>
        <taxon>Bacteroidia</taxon>
        <taxon>Marinilabiliales</taxon>
        <taxon>Marinifilaceae</taxon>
        <taxon>Ancylomarina</taxon>
    </lineage>
</organism>
<dbReference type="GO" id="GO:0003677">
    <property type="term" value="F:DNA binding"/>
    <property type="evidence" value="ECO:0007669"/>
    <property type="project" value="InterPro"/>
</dbReference>
<evidence type="ECO:0000313" key="9">
    <source>
        <dbReference type="Proteomes" id="UP000282985"/>
    </source>
</evidence>
<gene>
    <name evidence="8" type="primary">sigZ</name>
    <name evidence="8" type="ORF">DLK05_14085</name>
</gene>
<name>A0A434AFZ5_9BACT</name>
<dbReference type="OrthoDB" id="9795666at2"/>
<evidence type="ECO:0000256" key="3">
    <source>
        <dbReference type="ARBA" id="ARBA00023082"/>
    </source>
</evidence>
<dbReference type="Gene3D" id="1.10.10.10">
    <property type="entry name" value="Winged helix-like DNA-binding domain superfamily/Winged helix DNA-binding domain"/>
    <property type="match status" value="1"/>
</dbReference>
<dbReference type="InterPro" id="IPR014304">
    <property type="entry name" value="RNA_pol_sigma-Z"/>
</dbReference>
<dbReference type="InterPro" id="IPR014284">
    <property type="entry name" value="RNA_pol_sigma-70_dom"/>
</dbReference>
<feature type="domain" description="RNA polymerase sigma factor 70 region 4 type 2" evidence="7">
    <location>
        <begin position="98"/>
        <end position="147"/>
    </location>
</feature>
<evidence type="ECO:0000256" key="2">
    <source>
        <dbReference type="ARBA" id="ARBA00023015"/>
    </source>
</evidence>
<dbReference type="InterPro" id="IPR039425">
    <property type="entry name" value="RNA_pol_sigma-70-like"/>
</dbReference>
<dbReference type="InterPro" id="IPR013325">
    <property type="entry name" value="RNA_pol_sigma_r2"/>
</dbReference>
<dbReference type="NCBIfam" id="TIGR02937">
    <property type="entry name" value="sigma70-ECF"/>
    <property type="match status" value="1"/>
</dbReference>
<dbReference type="Gene3D" id="1.10.1740.10">
    <property type="match status" value="1"/>
</dbReference>
<dbReference type="PANTHER" id="PTHR43133">
    <property type="entry name" value="RNA POLYMERASE ECF-TYPE SIGMA FACTO"/>
    <property type="match status" value="1"/>
</dbReference>